<organism evidence="2 3">
    <name type="scientific">Archangium gephyra</name>
    <dbReference type="NCBI Taxonomy" id="48"/>
    <lineage>
        <taxon>Bacteria</taxon>
        <taxon>Pseudomonadati</taxon>
        <taxon>Myxococcota</taxon>
        <taxon>Myxococcia</taxon>
        <taxon>Myxococcales</taxon>
        <taxon>Cystobacterineae</taxon>
        <taxon>Archangiaceae</taxon>
        <taxon>Archangium</taxon>
    </lineage>
</organism>
<comment type="caution">
    <text evidence="2">The sequence shown here is derived from an EMBL/GenBank/DDBJ whole genome shotgun (WGS) entry which is preliminary data.</text>
</comment>
<dbReference type="EMBL" id="QFQP01000011">
    <property type="protein sequence ID" value="PZR12864.1"/>
    <property type="molecule type" value="Genomic_DNA"/>
</dbReference>
<feature type="transmembrane region" description="Helical" evidence="1">
    <location>
        <begin position="332"/>
        <end position="355"/>
    </location>
</feature>
<feature type="transmembrane region" description="Helical" evidence="1">
    <location>
        <begin position="203"/>
        <end position="224"/>
    </location>
</feature>
<dbReference type="AlphaFoldDB" id="A0A2W5VAD5"/>
<feature type="transmembrane region" description="Helical" evidence="1">
    <location>
        <begin position="274"/>
        <end position="292"/>
    </location>
</feature>
<protein>
    <submittedName>
        <fullName evidence="2">Uncharacterized protein</fullName>
    </submittedName>
</protein>
<gene>
    <name evidence="2" type="ORF">DI536_15005</name>
</gene>
<feature type="transmembrane region" description="Helical" evidence="1">
    <location>
        <begin position="82"/>
        <end position="100"/>
    </location>
</feature>
<sequence length="569" mass="61047">MEIGGFLLLVLLSLGVLTTRWLSLRPGLSAEQSESLVLATSVAAGEGLRLTRASSPLPGPHNLVWFGAQVGLVKAGLDREVWLPRLALLCLLLALVVVSVRGPMVWRRQVRIEDALPAVGLSVTTALAEAAGQGSGSTVWVLGLATVAVFVGRSLPGGAAVPSGVLMGALCILRPSAVWLLVASGPAWWLAAQVEGRKAWRETFAFLVAGGFVAALVFGGRWVLLGGVPMDGLLPSTAGAEAVREFLGRQSRWFLAALCALTLASIWRRFHMRGGATLLAWVLMTVVLASWSENPRTLFLGCVPLLAMVISDGLAVSREATLDMSRERPLRVLAWTALFSTTLLLFLAAVASFSLGPLMQVAVAPLPRPEVSKEISNRSIQQPMVAWSNSAEAAALFPTARIVVVGEAAPRIEDLLMSEGPPDIVDPRIALDTMPRLAESLERGAGDVLWLKAQTTDEDPRCPDGRMSLLSIDGDALLEMLQADVADEQLTRALSRWRCALAALEPPRLPSMEHRRATAEEITRAAQTFEREGRLEFAVRAASLAASVSGEDVQLRAKAERLRKRLFAK</sequence>
<feature type="transmembrane region" description="Helical" evidence="1">
    <location>
        <begin position="165"/>
        <end position="191"/>
    </location>
</feature>
<feature type="transmembrane region" description="Helical" evidence="1">
    <location>
        <begin position="298"/>
        <end position="320"/>
    </location>
</feature>
<keyword evidence="1" id="KW-0812">Transmembrane</keyword>
<evidence type="ECO:0000313" key="3">
    <source>
        <dbReference type="Proteomes" id="UP000249061"/>
    </source>
</evidence>
<reference evidence="2 3" key="1">
    <citation type="submission" date="2017-08" db="EMBL/GenBank/DDBJ databases">
        <title>Infants hospitalized years apart are colonized by the same room-sourced microbial strains.</title>
        <authorList>
            <person name="Brooks B."/>
            <person name="Olm M.R."/>
            <person name="Firek B.A."/>
            <person name="Baker R."/>
            <person name="Thomas B.C."/>
            <person name="Morowitz M.J."/>
            <person name="Banfield J.F."/>
        </authorList>
    </citation>
    <scope>NUCLEOTIDE SEQUENCE [LARGE SCALE GENOMIC DNA]</scope>
    <source>
        <strain evidence="2">S2_003_000_R2_14</strain>
    </source>
</reference>
<feature type="transmembrane region" description="Helical" evidence="1">
    <location>
        <begin position="139"/>
        <end position="159"/>
    </location>
</feature>
<name>A0A2W5VAD5_9BACT</name>
<dbReference type="Proteomes" id="UP000249061">
    <property type="component" value="Unassembled WGS sequence"/>
</dbReference>
<evidence type="ECO:0000256" key="1">
    <source>
        <dbReference type="SAM" id="Phobius"/>
    </source>
</evidence>
<accession>A0A2W5VAD5</accession>
<feature type="transmembrane region" description="Helical" evidence="1">
    <location>
        <begin position="251"/>
        <end position="267"/>
    </location>
</feature>
<keyword evidence="1" id="KW-1133">Transmembrane helix</keyword>
<keyword evidence="1" id="KW-0472">Membrane</keyword>
<proteinExistence type="predicted"/>
<evidence type="ECO:0000313" key="2">
    <source>
        <dbReference type="EMBL" id="PZR12864.1"/>
    </source>
</evidence>